<gene>
    <name evidence="2" type="ORF">RUM43_012650</name>
</gene>
<protein>
    <submittedName>
        <fullName evidence="2">Uncharacterized protein</fullName>
    </submittedName>
</protein>
<organism evidence="2 3">
    <name type="scientific">Polyplax serrata</name>
    <name type="common">Common mouse louse</name>
    <dbReference type="NCBI Taxonomy" id="468196"/>
    <lineage>
        <taxon>Eukaryota</taxon>
        <taxon>Metazoa</taxon>
        <taxon>Ecdysozoa</taxon>
        <taxon>Arthropoda</taxon>
        <taxon>Hexapoda</taxon>
        <taxon>Insecta</taxon>
        <taxon>Pterygota</taxon>
        <taxon>Neoptera</taxon>
        <taxon>Paraneoptera</taxon>
        <taxon>Psocodea</taxon>
        <taxon>Troctomorpha</taxon>
        <taxon>Phthiraptera</taxon>
        <taxon>Anoplura</taxon>
        <taxon>Polyplacidae</taxon>
        <taxon>Polyplax</taxon>
    </lineage>
</organism>
<sequence>MLNVLSLKTEEKRTAGERERPDSAMEIPESNPEESRKEVTTPCKQQEEISKRGQTQKVPAGGVWGAEGSVPHGEKHSEAKNAVGRPKSEKNVKILPSLRPKKKKKKKKTVEFWRNSQEAETAEPEMN</sequence>
<accession>A0AAN8S404</accession>
<dbReference type="AlphaFoldDB" id="A0AAN8S404"/>
<feature type="compositionally biased region" description="Basic and acidic residues" evidence="1">
    <location>
        <begin position="8"/>
        <end position="23"/>
    </location>
</feature>
<feature type="compositionally biased region" description="Basic and acidic residues" evidence="1">
    <location>
        <begin position="33"/>
        <end position="51"/>
    </location>
</feature>
<evidence type="ECO:0000256" key="1">
    <source>
        <dbReference type="SAM" id="MobiDB-lite"/>
    </source>
</evidence>
<feature type="compositionally biased region" description="Basic residues" evidence="1">
    <location>
        <begin position="99"/>
        <end position="108"/>
    </location>
</feature>
<comment type="caution">
    <text evidence="2">The sequence shown here is derived from an EMBL/GenBank/DDBJ whole genome shotgun (WGS) entry which is preliminary data.</text>
</comment>
<reference evidence="2 3" key="1">
    <citation type="submission" date="2023-10" db="EMBL/GenBank/DDBJ databases">
        <title>Genomes of two closely related lineages of the louse Polyplax serrata with different host specificities.</title>
        <authorList>
            <person name="Martinu J."/>
            <person name="Tarabai H."/>
            <person name="Stefka J."/>
            <person name="Hypsa V."/>
        </authorList>
    </citation>
    <scope>NUCLEOTIDE SEQUENCE [LARGE SCALE GENOMIC DNA]</scope>
    <source>
        <strain evidence="2">HR10_N</strain>
    </source>
</reference>
<evidence type="ECO:0000313" key="2">
    <source>
        <dbReference type="EMBL" id="KAK6632907.1"/>
    </source>
</evidence>
<name>A0AAN8S404_POLSC</name>
<feature type="region of interest" description="Disordered" evidence="1">
    <location>
        <begin position="1"/>
        <end position="127"/>
    </location>
</feature>
<dbReference type="EMBL" id="JAWJWE010000006">
    <property type="protein sequence ID" value="KAK6632907.1"/>
    <property type="molecule type" value="Genomic_DNA"/>
</dbReference>
<dbReference type="Proteomes" id="UP001372834">
    <property type="component" value="Unassembled WGS sequence"/>
</dbReference>
<proteinExistence type="predicted"/>
<evidence type="ECO:0000313" key="3">
    <source>
        <dbReference type="Proteomes" id="UP001372834"/>
    </source>
</evidence>